<gene>
    <name evidence="1" type="ORF">MRB53_005772</name>
</gene>
<proteinExistence type="predicted"/>
<evidence type="ECO:0000313" key="2">
    <source>
        <dbReference type="Proteomes" id="UP001234297"/>
    </source>
</evidence>
<reference evidence="1 2" key="1">
    <citation type="journal article" date="2022" name="Hortic Res">
        <title>A haplotype resolved chromosomal level avocado genome allows analysis of novel avocado genes.</title>
        <authorList>
            <person name="Nath O."/>
            <person name="Fletcher S.J."/>
            <person name="Hayward A."/>
            <person name="Shaw L.M."/>
            <person name="Masouleh A.K."/>
            <person name="Furtado A."/>
            <person name="Henry R.J."/>
            <person name="Mitter N."/>
        </authorList>
    </citation>
    <scope>NUCLEOTIDE SEQUENCE [LARGE SCALE GENOMIC DNA]</scope>
    <source>
        <strain evidence="2">cv. Hass</strain>
    </source>
</reference>
<organism evidence="1 2">
    <name type="scientific">Persea americana</name>
    <name type="common">Avocado</name>
    <dbReference type="NCBI Taxonomy" id="3435"/>
    <lineage>
        <taxon>Eukaryota</taxon>
        <taxon>Viridiplantae</taxon>
        <taxon>Streptophyta</taxon>
        <taxon>Embryophyta</taxon>
        <taxon>Tracheophyta</taxon>
        <taxon>Spermatophyta</taxon>
        <taxon>Magnoliopsida</taxon>
        <taxon>Magnoliidae</taxon>
        <taxon>Laurales</taxon>
        <taxon>Lauraceae</taxon>
        <taxon>Persea</taxon>
    </lineage>
</organism>
<keyword evidence="2" id="KW-1185">Reference proteome</keyword>
<evidence type="ECO:0000313" key="1">
    <source>
        <dbReference type="EMBL" id="KAJ8644024.1"/>
    </source>
</evidence>
<dbReference type="EMBL" id="CM056810">
    <property type="protein sequence ID" value="KAJ8644024.1"/>
    <property type="molecule type" value="Genomic_DNA"/>
</dbReference>
<comment type="caution">
    <text evidence="1">The sequence shown here is derived from an EMBL/GenBank/DDBJ whole genome shotgun (WGS) entry which is preliminary data.</text>
</comment>
<accession>A0ACC2MF99</accession>
<sequence>MSSAFEQDYGYEMAKPSPAPEASSSDSDENQGSDDNEEEEEEVEEEEEEEEGVEDEEEGVDDDEEEEQEEDEDEEEGHEKEEGDESAQSSEDTGQNVDSDKNDEDPGATSLTLDKSRMSVVSHGQDIGGCGDDLPSVNQSKELAEKQCEEVCNVDDKNFIPAILGTSIAPDENKLLEKTNEASMLVTRMSTGASSNIFQNDVSEIHKGVQDDGIAISANNTELLCVKEDEVAVGALPRDGSGDCEPRGISCSEKEMKNSQMENDVQSADDIKLNASRSQTPQQRPRSLTPDDELDNTSKRPAILCDFFARGWCIKGSSCKFLHQKPGFDNAGQWTKGNVAGTGDLVGSDYAGLRIGAERSRPSIELSNADNPPHLSERFLPHEFGQSRLHHMFHEGGKSSLFQREDFFPHSCNSSLSIQADFLKFDSRCKGWSFGTPSSYQKFDPHLNTVDESQLGNHDIFHGNYPTARMHHELPKGEHLNHEHFARGSTLFSPTHKATPGCRPLSSGTFIPSRVYGDDNYMPHSTIQNKQSQMSLPTAGHASTLNSSLMPGFGTSLRSIYVSPSRLGTTSTCGSASFSAEHFSTQNHSDYDKGLCIDSRSASLPRSSSPYSRSESEDLPVSVGLGSKFHLYDWEPSVPFRSSFHYPPPRKSSPGSQYDPLVDSISSPFKTSTFSQRTLSYNTTQHQPNGDAASARSRSPEYNAEKCLYSFNESREGSFDKNACRKGTGGYSTEEEPTGKLHIADVETRTSVAKAVESLGDHDHKVSSANTDEVDLDGSAKHQMEKSRHSKNAKATKLFHAALVDFVKELVKPSWREGHLSKNSHKMIVKKAVDKVLSTLRLHQIPNTTESIKEYLSSSRPKLKKLVEGYIEKYAKS</sequence>
<dbReference type="Proteomes" id="UP001234297">
    <property type="component" value="Chromosome 2"/>
</dbReference>
<name>A0ACC2MF99_PERAE</name>
<protein>
    <submittedName>
        <fullName evidence="1">Uncharacterized protein</fullName>
    </submittedName>
</protein>